<sequence>HYRGITDCNVYFADRSLQPRKRKSGSRRSSILKMRPSPTRQALSDIDGNSHLENTATTTKRRRHSRRVSFAKTYQVK</sequence>
<protein>
    <submittedName>
        <fullName evidence="2">Uncharacterized protein</fullName>
    </submittedName>
</protein>
<dbReference type="EMBL" id="JAODUO010000044">
    <property type="protein sequence ID" value="KAK2191862.1"/>
    <property type="molecule type" value="Genomic_DNA"/>
</dbReference>
<accession>A0AAD9UJS8</accession>
<dbReference type="GO" id="GO:0034501">
    <property type="term" value="P:protein localization to kinetochore"/>
    <property type="evidence" value="ECO:0007669"/>
    <property type="project" value="InterPro"/>
</dbReference>
<reference evidence="2" key="1">
    <citation type="journal article" date="2023" name="Mol. Biol. Evol.">
        <title>Third-Generation Sequencing Reveals the Adaptive Role of the Epigenome in Three Deep-Sea Polychaetes.</title>
        <authorList>
            <person name="Perez M."/>
            <person name="Aroh O."/>
            <person name="Sun Y."/>
            <person name="Lan Y."/>
            <person name="Juniper S.K."/>
            <person name="Young C.R."/>
            <person name="Angers B."/>
            <person name="Qian P.Y."/>
        </authorList>
    </citation>
    <scope>NUCLEOTIDE SEQUENCE</scope>
    <source>
        <strain evidence="2">R07B-5</strain>
    </source>
</reference>
<feature type="non-terminal residue" evidence="2">
    <location>
        <position position="1"/>
    </location>
</feature>
<name>A0AAD9UJS8_RIDPI</name>
<dbReference type="GO" id="GO:0005634">
    <property type="term" value="C:nucleus"/>
    <property type="evidence" value="ECO:0007669"/>
    <property type="project" value="TreeGrafter"/>
</dbReference>
<evidence type="ECO:0000256" key="1">
    <source>
        <dbReference type="SAM" id="MobiDB-lite"/>
    </source>
</evidence>
<dbReference type="Proteomes" id="UP001209878">
    <property type="component" value="Unassembled WGS sequence"/>
</dbReference>
<dbReference type="PANTHER" id="PTHR16520:SF3">
    <property type="entry name" value="KINETOCHORE SCAFFOLD 1"/>
    <property type="match status" value="1"/>
</dbReference>
<keyword evidence="3" id="KW-1185">Reference proteome</keyword>
<dbReference type="AlphaFoldDB" id="A0AAD9UJS8"/>
<dbReference type="InterPro" id="IPR037388">
    <property type="entry name" value="Blinkin"/>
</dbReference>
<feature type="region of interest" description="Disordered" evidence="1">
    <location>
        <begin position="18"/>
        <end position="77"/>
    </location>
</feature>
<organism evidence="2 3">
    <name type="scientific">Ridgeia piscesae</name>
    <name type="common">Tubeworm</name>
    <dbReference type="NCBI Taxonomy" id="27915"/>
    <lineage>
        <taxon>Eukaryota</taxon>
        <taxon>Metazoa</taxon>
        <taxon>Spiralia</taxon>
        <taxon>Lophotrochozoa</taxon>
        <taxon>Annelida</taxon>
        <taxon>Polychaeta</taxon>
        <taxon>Sedentaria</taxon>
        <taxon>Canalipalpata</taxon>
        <taxon>Sabellida</taxon>
        <taxon>Siboglinidae</taxon>
        <taxon>Ridgeia</taxon>
    </lineage>
</organism>
<evidence type="ECO:0000313" key="3">
    <source>
        <dbReference type="Proteomes" id="UP001209878"/>
    </source>
</evidence>
<comment type="caution">
    <text evidence="2">The sequence shown here is derived from an EMBL/GenBank/DDBJ whole genome shotgun (WGS) entry which is preliminary data.</text>
</comment>
<dbReference type="GO" id="GO:0008608">
    <property type="term" value="P:attachment of spindle microtubules to kinetochore"/>
    <property type="evidence" value="ECO:0007669"/>
    <property type="project" value="InterPro"/>
</dbReference>
<proteinExistence type="predicted"/>
<feature type="compositionally biased region" description="Basic residues" evidence="1">
    <location>
        <begin position="59"/>
        <end position="69"/>
    </location>
</feature>
<dbReference type="PANTHER" id="PTHR16520">
    <property type="entry name" value="KINETOCHORE SCAFFOLD 1"/>
    <property type="match status" value="1"/>
</dbReference>
<gene>
    <name evidence="2" type="ORF">NP493_44g12015</name>
</gene>
<evidence type="ECO:0000313" key="2">
    <source>
        <dbReference type="EMBL" id="KAK2191862.1"/>
    </source>
</evidence>